<dbReference type="InterPro" id="IPR036388">
    <property type="entry name" value="WH-like_DNA-bd_sf"/>
</dbReference>
<evidence type="ECO:0000313" key="2">
    <source>
        <dbReference type="EMBL" id="KAA1423586.1"/>
    </source>
</evidence>
<gene>
    <name evidence="2" type="ORF">FE697_008295</name>
</gene>
<dbReference type="PROSITE" id="PS50995">
    <property type="entry name" value="HTH_MARR_2"/>
    <property type="match status" value="1"/>
</dbReference>
<dbReference type="SMART" id="SM00347">
    <property type="entry name" value="HTH_MARR"/>
    <property type="match status" value="1"/>
</dbReference>
<dbReference type="RefSeq" id="WP_149769106.1">
    <property type="nucleotide sequence ID" value="NZ_VDFQ02000002.1"/>
</dbReference>
<dbReference type="OrthoDB" id="122135at2"/>
<dbReference type="InterPro" id="IPR052526">
    <property type="entry name" value="HTH-type_Bedaq_tolerance"/>
</dbReference>
<evidence type="ECO:0000313" key="3">
    <source>
        <dbReference type="Proteomes" id="UP000307768"/>
    </source>
</evidence>
<reference evidence="2 3" key="1">
    <citation type="submission" date="2019-09" db="EMBL/GenBank/DDBJ databases">
        <title>Mumia zhuanghuii sp. nov. isolated from the intestinal contents of plateau pika (Ochotona curzoniae) in the Qinghai-Tibet plateau of China.</title>
        <authorList>
            <person name="Tian Z."/>
        </authorList>
    </citation>
    <scope>NUCLEOTIDE SEQUENCE [LARGE SCALE GENOMIC DNA]</scope>
    <source>
        <strain evidence="3">350</strain>
    </source>
</reference>
<dbReference type="Gene3D" id="1.10.287.100">
    <property type="match status" value="1"/>
</dbReference>
<dbReference type="InterPro" id="IPR000835">
    <property type="entry name" value="HTH_MarR-typ"/>
</dbReference>
<dbReference type="InterPro" id="IPR036390">
    <property type="entry name" value="WH_DNA-bd_sf"/>
</dbReference>
<accession>A0A5Q6RZQ2</accession>
<dbReference type="Proteomes" id="UP000307768">
    <property type="component" value="Unassembled WGS sequence"/>
</dbReference>
<proteinExistence type="predicted"/>
<dbReference type="SUPFAM" id="SSF46785">
    <property type="entry name" value="Winged helix' DNA-binding domain"/>
    <property type="match status" value="1"/>
</dbReference>
<evidence type="ECO:0000259" key="1">
    <source>
        <dbReference type="PROSITE" id="PS50995"/>
    </source>
</evidence>
<dbReference type="GO" id="GO:0003700">
    <property type="term" value="F:DNA-binding transcription factor activity"/>
    <property type="evidence" value="ECO:0007669"/>
    <property type="project" value="InterPro"/>
</dbReference>
<dbReference type="Pfam" id="PF12802">
    <property type="entry name" value="MarR_2"/>
    <property type="match status" value="1"/>
</dbReference>
<dbReference type="EMBL" id="VDFQ02000002">
    <property type="protein sequence ID" value="KAA1423586.1"/>
    <property type="molecule type" value="Genomic_DNA"/>
</dbReference>
<dbReference type="Gene3D" id="1.10.10.10">
    <property type="entry name" value="Winged helix-like DNA-binding domain superfamily/Winged helix DNA-binding domain"/>
    <property type="match status" value="1"/>
</dbReference>
<dbReference type="PANTHER" id="PTHR39515">
    <property type="entry name" value="CONSERVED PROTEIN"/>
    <property type="match status" value="1"/>
</dbReference>
<sequence>MPRDQFAPVSASAQRLSVDLRVIFGRLRRRLLEVTDSDDLTPSQASVLARVGKGEAVTASGLAAVERVRPQSMATLLASLEQRGLVVRTADPTDGRRQIVGLTEDGRRRVDGGRAAQEAWLPHLMQERFTEAERQTLLEAVALLDRLTE</sequence>
<feature type="domain" description="HTH marR-type" evidence="1">
    <location>
        <begin position="13"/>
        <end position="146"/>
    </location>
</feature>
<name>A0A5Q6RZQ2_9ACTN</name>
<dbReference type="AlphaFoldDB" id="A0A5Q6RZQ2"/>
<dbReference type="PANTHER" id="PTHR39515:SF2">
    <property type="entry name" value="HTH-TYPE TRANSCRIPTIONAL REGULATOR RV0880"/>
    <property type="match status" value="1"/>
</dbReference>
<organism evidence="2 3">
    <name type="scientific">Mumia zhuanghuii</name>
    <dbReference type="NCBI Taxonomy" id="2585211"/>
    <lineage>
        <taxon>Bacteria</taxon>
        <taxon>Bacillati</taxon>
        <taxon>Actinomycetota</taxon>
        <taxon>Actinomycetes</taxon>
        <taxon>Propionibacteriales</taxon>
        <taxon>Nocardioidaceae</taxon>
        <taxon>Mumia</taxon>
    </lineage>
</organism>
<protein>
    <submittedName>
        <fullName evidence="2">MarR family transcriptional regulator</fullName>
    </submittedName>
</protein>
<comment type="caution">
    <text evidence="2">The sequence shown here is derived from an EMBL/GenBank/DDBJ whole genome shotgun (WGS) entry which is preliminary data.</text>
</comment>